<evidence type="ECO:0000313" key="2">
    <source>
        <dbReference type="Proteomes" id="UP000000557"/>
    </source>
</evidence>
<dbReference type="EMBL" id="BA000045">
    <property type="protein sequence ID" value="BAC92030.1"/>
    <property type="molecule type" value="Genomic_DNA"/>
</dbReference>
<dbReference type="Proteomes" id="UP000000557">
    <property type="component" value="Chromosome"/>
</dbReference>
<dbReference type="HOGENOM" id="CLU_1945712_0_0_3"/>
<organism evidence="1 2">
    <name type="scientific">Gloeobacter violaceus (strain ATCC 29082 / PCC 7421)</name>
    <dbReference type="NCBI Taxonomy" id="251221"/>
    <lineage>
        <taxon>Bacteria</taxon>
        <taxon>Bacillati</taxon>
        <taxon>Cyanobacteriota</taxon>
        <taxon>Cyanophyceae</taxon>
        <taxon>Gloeobacterales</taxon>
        <taxon>Gloeobacteraceae</taxon>
        <taxon>Gloeobacter</taxon>
    </lineage>
</organism>
<dbReference type="KEGG" id="gvi:glr4089"/>
<proteinExistence type="predicted"/>
<reference evidence="1 2" key="2">
    <citation type="journal article" date="2003" name="DNA Res.">
        <title>Complete genome structure of Gloeobacter violaceus PCC 7421, a cyanobacterium that lacks thylakoids (supplement).</title>
        <authorList>
            <person name="Nakamura Y."/>
            <person name="Kaneko T."/>
            <person name="Sato S."/>
            <person name="Mimuro M."/>
            <person name="Miyashita H."/>
            <person name="Tsuchiya T."/>
            <person name="Sasamoto S."/>
            <person name="Watanabe A."/>
            <person name="Kawashima K."/>
            <person name="Kishida Y."/>
            <person name="Kiyokawa C."/>
            <person name="Kohara M."/>
            <person name="Matsumoto M."/>
            <person name="Matsuno A."/>
            <person name="Nakazaki N."/>
            <person name="Shimpo S."/>
            <person name="Takeuchi C."/>
            <person name="Yamada M."/>
            <person name="Tabata S."/>
        </authorList>
    </citation>
    <scope>NUCLEOTIDE SEQUENCE [LARGE SCALE GENOMIC DNA]</scope>
    <source>
        <strain evidence="2">ATCC 29082 / PCC 7421</strain>
    </source>
</reference>
<dbReference type="PATRIC" id="fig|251221.4.peg.4122"/>
<keyword evidence="2" id="KW-1185">Reference proteome</keyword>
<gene>
    <name evidence="1" type="ordered locus">glr4089</name>
</gene>
<dbReference type="EnsemblBacteria" id="BAC92030">
    <property type="protein sequence ID" value="BAC92030"/>
    <property type="gene ID" value="BAC92030"/>
</dbReference>
<reference evidence="1 2" key="1">
    <citation type="journal article" date="2003" name="DNA Res.">
        <title>Complete genome structure of Gloeobacter violaceus PCC 7421, a cyanobacterium that lacks thylakoids.</title>
        <authorList>
            <person name="Nakamura Y."/>
            <person name="Kaneko T."/>
            <person name="Sato S."/>
            <person name="Mimuro M."/>
            <person name="Miyashita H."/>
            <person name="Tsuchiya T."/>
            <person name="Sasamoto S."/>
            <person name="Watanabe A."/>
            <person name="Kawashima K."/>
            <person name="Kishida Y."/>
            <person name="Kiyokawa C."/>
            <person name="Kohara M."/>
            <person name="Matsumoto M."/>
            <person name="Matsuno A."/>
            <person name="Nakazaki N."/>
            <person name="Shimpo S."/>
            <person name="Takeuchi C."/>
            <person name="Yamada M."/>
            <person name="Tabata S."/>
        </authorList>
    </citation>
    <scope>NUCLEOTIDE SEQUENCE [LARGE SCALE GENOMIC DNA]</scope>
    <source>
        <strain evidence="2">ATCC 29082 / PCC 7421</strain>
    </source>
</reference>
<dbReference type="STRING" id="251221.gene:10761607"/>
<protein>
    <submittedName>
        <fullName evidence="1">Glr4089 protein</fullName>
    </submittedName>
</protein>
<dbReference type="InParanoid" id="Q7NDZ3"/>
<sequence>MDQVSTTKAVPHNPGETMVRYKLAAFDPRCHEAWVWWDASRRGFRGEVHCKGTDADPQDSYVLHVGADASIATVQALVEAMGSYASLDIEQKVQLLQDKAATPLPLSQRVDAWVRRFKSVVRILWRMRP</sequence>
<name>Q7NDZ3_GLOVI</name>
<evidence type="ECO:0000313" key="1">
    <source>
        <dbReference type="EMBL" id="BAC92030.1"/>
    </source>
</evidence>
<accession>Q7NDZ3</accession>
<dbReference type="AlphaFoldDB" id="Q7NDZ3"/>